<organism evidence="1 2">
    <name type="scientific">Cyanidiococcus yangmingshanensis</name>
    <dbReference type="NCBI Taxonomy" id="2690220"/>
    <lineage>
        <taxon>Eukaryota</taxon>
        <taxon>Rhodophyta</taxon>
        <taxon>Bangiophyceae</taxon>
        <taxon>Cyanidiales</taxon>
        <taxon>Cyanidiaceae</taxon>
        <taxon>Cyanidiococcus</taxon>
    </lineage>
</organism>
<keyword evidence="2" id="KW-1185">Reference proteome</keyword>
<proteinExistence type="predicted"/>
<reference evidence="1 2" key="1">
    <citation type="journal article" date="2020" name="J. Phycol.">
        <title>Comparative genome analysis reveals Cyanidiococcus gen. nov., a new extremophilic red algal genus sister to Cyanidioschyzon (Cyanidioschyzonaceae, Rhodophyta).</title>
        <authorList>
            <person name="Liu S.-L."/>
            <person name="Chiang Y.-R."/>
            <person name="Yoon H.S."/>
            <person name="Fu H.-Y."/>
        </authorList>
    </citation>
    <scope>NUCLEOTIDE SEQUENCE [LARGE SCALE GENOMIC DNA]</scope>
    <source>
        <strain evidence="1 2">THAL066</strain>
    </source>
</reference>
<gene>
    <name evidence="1" type="primary">TRAPPC8</name>
    <name evidence="1" type="ORF">F1559_000953</name>
</gene>
<evidence type="ECO:0000313" key="1">
    <source>
        <dbReference type="EMBL" id="KAF6003201.1"/>
    </source>
</evidence>
<dbReference type="EMBL" id="VWRR01000007">
    <property type="protein sequence ID" value="KAF6003201.1"/>
    <property type="molecule type" value="Genomic_DNA"/>
</dbReference>
<name>A0A7J7ILM8_9RHOD</name>
<dbReference type="PANTHER" id="PTHR12975:SF6">
    <property type="entry name" value="TRAFFICKING PROTEIN PARTICLE COMPLEX SUBUNIT 8"/>
    <property type="match status" value="1"/>
</dbReference>
<dbReference type="OrthoDB" id="10503684at2759"/>
<protein>
    <submittedName>
        <fullName evidence="1">Trafficking protein particle complex 8</fullName>
    </submittedName>
</protein>
<accession>A0A7J7ILM8</accession>
<sequence length="1219" mass="136016">MISDSISSFLEQRTGPLVLVTATPRGEKVCQETASFLCEELHQGPANLNNLECDGCSALILAKCWLRCVTGTDFRSGGEPDRSSGSSHSRLRACRLTSVQEIREILLLSVKDNLDELVKSRSQRTGNNSLCTSSDQFSRIWLTTVRKEVQQQSLLGNTATAIMDFLSLSPFGLPHHILDQVTAQLIFADANDSSEDIIPILLEHARFDPPLRERILDHDRPVFVVQFARSPAKFSGGNDFIEEELLLGDALRAVRFVLSAPERGESSKLGEQLCTRFLEWIDTVVWRESQSRMDQLERAGRVVRNQFKVWFSSGQAKAREGVVPAQRLGLNLGTMPYVYLWNSAETRAFFLGSLLIMRKSLNEAVAVLRMVVADFRYDRSMVYAAAASESLGIALMLQGKSEISEIMDILSAAADSYRQADKFLDACRVVLLLATACVKENDWLRAGEYLLDAGLSDVNVLRKSRGSVPPSRKLCGALCLELAAVCFQLLRRPKRKRLLQFCLSMAAECYASARFFEDARRLFVQVSDELKGKAWSWVEAFTNLSASRTAWMCSEFLESYKRYCAFLSDLKPSRVDEVAVLKETVMTASILGDRIFECVCAFPPLDLNSIVLAEEFRIFEDTQTQEWKAMADELRVSQDVQLQLCSSSTDGEIAQCASKPEKFSPLFDLFETQEIPVNGCLNVSAGEKVVLTCRLENPLRAPIEVHDVVLEIRRRNESSSDNESRSDGILPIHVETGQGAQIPHNSDGLLRGVFVVPECGIFDIERVNWKVYSPLFNPSLVCCASFDLHGLNDAMLLRRNDIFVRAAPRVPKFCSAIRIGPPAPLLSLRSPNLPKSVFEGQIWKAIVELVNVSLVTVHGVTLCWCSESDFLVHVLRCLTSESEELALKKSNQVVSLGCSLEQRDFIRFELAIWCRHYVVEQSDDSGFVPSFLRFLVLSSTHSPSSTLMKLLPVRLGVLKQKSIQISLCCLREREALETPDGKVQCNETACKRGLDRGALLGFQVQNLISNPCILRLERLQVHDGTSLLRTQNPFNVPLSCVTLQNHDRANIFLYTDFIRSADSGLSLVFPQGLAEDFMKILDIFLALERRKETSETSSRNLTALALWTAKSRCDDSTLVGLSLLDVPQEKLSITGADQVENLEVPRHAEQILTLIPCEHGVNGKLLISTDGNSSPIAHVDEREVASNFAFWSGHVYRAVAARRFITDTNVGAFLVIHDI</sequence>
<evidence type="ECO:0000313" key="2">
    <source>
        <dbReference type="Proteomes" id="UP000530660"/>
    </source>
</evidence>
<dbReference type="Proteomes" id="UP000530660">
    <property type="component" value="Unassembled WGS sequence"/>
</dbReference>
<comment type="caution">
    <text evidence="1">The sequence shown here is derived from an EMBL/GenBank/DDBJ whole genome shotgun (WGS) entry which is preliminary data.</text>
</comment>
<dbReference type="PANTHER" id="PTHR12975">
    <property type="entry name" value="TRANSPORT PROTEIN TRAPP"/>
    <property type="match status" value="1"/>
</dbReference>
<dbReference type="GO" id="GO:1990072">
    <property type="term" value="C:TRAPPIII protein complex"/>
    <property type="evidence" value="ECO:0007669"/>
    <property type="project" value="TreeGrafter"/>
</dbReference>
<dbReference type="AlphaFoldDB" id="A0A7J7ILM8"/>
<dbReference type="InterPro" id="IPR024420">
    <property type="entry name" value="TRAPP_III_complex_Trs85"/>
</dbReference>